<dbReference type="InterPro" id="IPR001263">
    <property type="entry name" value="PI3K_accessory_dom"/>
</dbReference>
<dbReference type="InterPro" id="IPR042236">
    <property type="entry name" value="PI3K_accessory_sf"/>
</dbReference>
<evidence type="ECO:0000256" key="15">
    <source>
        <dbReference type="ARBA" id="ARBA00062776"/>
    </source>
</evidence>
<dbReference type="CDD" id="cd05167">
    <property type="entry name" value="PI4Kc_III_alpha"/>
    <property type="match status" value="1"/>
</dbReference>
<dbReference type="SUPFAM" id="SSF56112">
    <property type="entry name" value="Protein kinase-like (PK-like)"/>
    <property type="match status" value="1"/>
</dbReference>
<dbReference type="InterPro" id="IPR000403">
    <property type="entry name" value="PI3/4_kinase_cat_dom"/>
</dbReference>
<dbReference type="SMART" id="SM00145">
    <property type="entry name" value="PI3Ka"/>
    <property type="match status" value="1"/>
</dbReference>
<dbReference type="PROSITE" id="PS50290">
    <property type="entry name" value="PI3_4_KINASE_3"/>
    <property type="match status" value="1"/>
</dbReference>
<dbReference type="SMART" id="SM00146">
    <property type="entry name" value="PI3Kc"/>
    <property type="match status" value="1"/>
</dbReference>
<dbReference type="Proteomes" id="UP001108240">
    <property type="component" value="Unplaced"/>
</dbReference>
<evidence type="ECO:0000256" key="4">
    <source>
        <dbReference type="ARBA" id="ARBA00012169"/>
    </source>
</evidence>
<keyword evidence="13" id="KW-0472">Membrane</keyword>
<dbReference type="Gene3D" id="3.30.1010.10">
    <property type="entry name" value="Phosphatidylinositol 3-kinase Catalytic Subunit, Chain A, domain 4"/>
    <property type="match status" value="1"/>
</dbReference>
<evidence type="ECO:0000256" key="17">
    <source>
        <dbReference type="SAM" id="MobiDB-lite"/>
    </source>
</evidence>
<keyword evidence="6" id="KW-0963">Cytoplasm</keyword>
<dbReference type="GO" id="GO:0005737">
    <property type="term" value="C:cytoplasm"/>
    <property type="evidence" value="ECO:0007669"/>
    <property type="project" value="UniProtKB-SubCell"/>
</dbReference>
<dbReference type="Gene3D" id="1.10.1070.11">
    <property type="entry name" value="Phosphatidylinositol 3-/4-kinase, catalytic domain"/>
    <property type="match status" value="1"/>
</dbReference>
<dbReference type="GeneTree" id="ENSGT00550000074798"/>
<feature type="domain" description="PIK helical" evidence="19">
    <location>
        <begin position="1433"/>
        <end position="1621"/>
    </location>
</feature>
<dbReference type="Pfam" id="PF19274">
    <property type="entry name" value="PI4K_N"/>
    <property type="match status" value="2"/>
</dbReference>
<dbReference type="PROSITE" id="PS51545">
    <property type="entry name" value="PIK_HELICAL"/>
    <property type="match status" value="1"/>
</dbReference>
<evidence type="ECO:0000256" key="8">
    <source>
        <dbReference type="ARBA" id="ARBA00022679"/>
    </source>
</evidence>
<comment type="similarity">
    <text evidence="3">Belongs to the PI3/PI4-kinase family. Type III PI4K subfamily.</text>
</comment>
<keyword evidence="21" id="KW-1185">Reference proteome</keyword>
<evidence type="ECO:0000256" key="1">
    <source>
        <dbReference type="ARBA" id="ARBA00004236"/>
    </source>
</evidence>
<keyword evidence="8" id="KW-0808">Transferase</keyword>
<dbReference type="PROSITE" id="PS00915">
    <property type="entry name" value="PI3_4_KINASE_1"/>
    <property type="match status" value="1"/>
</dbReference>
<evidence type="ECO:0000256" key="7">
    <source>
        <dbReference type="ARBA" id="ARBA00022553"/>
    </source>
</evidence>
<evidence type="ECO:0000256" key="2">
    <source>
        <dbReference type="ARBA" id="ARBA00004496"/>
    </source>
</evidence>
<dbReference type="InterPro" id="IPR011009">
    <property type="entry name" value="Kinase-like_dom_sf"/>
</dbReference>
<dbReference type="CDD" id="cd00871">
    <property type="entry name" value="PI4Ka"/>
    <property type="match status" value="1"/>
</dbReference>
<evidence type="ECO:0000256" key="13">
    <source>
        <dbReference type="ARBA" id="ARBA00023136"/>
    </source>
</evidence>
<dbReference type="FunFam" id="3.30.1010.10:FF:000009">
    <property type="entry name" value="Phosphatidylinositol 4-kinase, catalytic, alpha"/>
    <property type="match status" value="1"/>
</dbReference>
<keyword evidence="7" id="KW-0597">Phosphoprotein</keyword>
<dbReference type="PROSITE" id="PS00916">
    <property type="entry name" value="PI3_4_KINASE_2"/>
    <property type="match status" value="1"/>
</dbReference>
<evidence type="ECO:0000256" key="6">
    <source>
        <dbReference type="ARBA" id="ARBA00022490"/>
    </source>
</evidence>
<feature type="domain" description="PI3K/PI4K catalytic" evidence="18">
    <location>
        <begin position="1711"/>
        <end position="1989"/>
    </location>
</feature>
<dbReference type="PANTHER" id="PTHR10048">
    <property type="entry name" value="PHOSPHATIDYLINOSITOL KINASE"/>
    <property type="match status" value="1"/>
</dbReference>
<keyword evidence="12" id="KW-0443">Lipid metabolism</keyword>
<protein>
    <recommendedName>
        <fullName evidence="16">Phosphatidylinositol 4-kinase alpha</fullName>
        <ecNumber evidence="4">2.7.1.67</ecNumber>
    </recommendedName>
</protein>
<evidence type="ECO:0000256" key="14">
    <source>
        <dbReference type="ARBA" id="ARBA00056014"/>
    </source>
</evidence>
<dbReference type="SUPFAM" id="SSF48371">
    <property type="entry name" value="ARM repeat"/>
    <property type="match status" value="1"/>
</dbReference>
<dbReference type="GO" id="GO:0005524">
    <property type="term" value="F:ATP binding"/>
    <property type="evidence" value="ECO:0007669"/>
    <property type="project" value="UniProtKB-KW"/>
</dbReference>
<evidence type="ECO:0000256" key="12">
    <source>
        <dbReference type="ARBA" id="ARBA00023098"/>
    </source>
</evidence>
<dbReference type="GO" id="GO:0048015">
    <property type="term" value="P:phosphatidylinositol-mediated signaling"/>
    <property type="evidence" value="ECO:0007669"/>
    <property type="project" value="TreeGrafter"/>
</dbReference>
<proteinExistence type="inferred from homology"/>
<dbReference type="Pfam" id="PF00613">
    <property type="entry name" value="PI3Ka"/>
    <property type="match status" value="1"/>
</dbReference>
<evidence type="ECO:0000313" key="21">
    <source>
        <dbReference type="Proteomes" id="UP001108240"/>
    </source>
</evidence>
<comment type="subcellular location">
    <subcellularLocation>
        <location evidence="1">Cell membrane</location>
    </subcellularLocation>
    <subcellularLocation>
        <location evidence="2">Cytoplasm</location>
    </subcellularLocation>
</comment>
<comment type="subunit">
    <text evidence="15">Component of a phosphatidylinositol 4-kinase (PI4K) complex, composed of PI4KA, EFR3 (EFR3A or EFR3B), TTC7 (TTC7A or TTC7B) and HYCC (HYCC1 or HYCC2). Interacts with TMEM150A; regulating recruitment to the plasma membrane. Interacts with TTC7A.</text>
</comment>
<dbReference type="EC" id="2.7.1.67" evidence="4"/>
<keyword evidence="11" id="KW-0067">ATP-binding</keyword>
<keyword evidence="5" id="KW-1003">Cell membrane</keyword>
<dbReference type="Ensembl" id="ENSCCRT00000172684.1">
    <property type="protein sequence ID" value="ENSCCRP00000125822.1"/>
    <property type="gene ID" value="ENSCCRG00000068596.1"/>
</dbReference>
<dbReference type="FunFam" id="1.10.1070.11:FF:000005">
    <property type="entry name" value="Phosphatidylinositol 4-kinase, catalytic, alpha"/>
    <property type="match status" value="1"/>
</dbReference>
<dbReference type="GO" id="GO:0005886">
    <property type="term" value="C:plasma membrane"/>
    <property type="evidence" value="ECO:0007669"/>
    <property type="project" value="UniProtKB-SubCell"/>
</dbReference>
<accession>A0A9J7Z0H6</accession>
<evidence type="ECO:0000259" key="19">
    <source>
        <dbReference type="PROSITE" id="PS51545"/>
    </source>
</evidence>
<dbReference type="InterPro" id="IPR015433">
    <property type="entry name" value="PI3/4_kinase"/>
</dbReference>
<dbReference type="FunFam" id="1.25.40.70:FF:000002">
    <property type="entry name" value="Phosphatidylinositol 4-kinase, catalytic, alpha"/>
    <property type="match status" value="1"/>
</dbReference>
<evidence type="ECO:0000313" key="20">
    <source>
        <dbReference type="Ensembl" id="ENSCCRP00000125822.1"/>
    </source>
</evidence>
<feature type="region of interest" description="Disordered" evidence="17">
    <location>
        <begin position="202"/>
        <end position="224"/>
    </location>
</feature>
<evidence type="ECO:0000256" key="11">
    <source>
        <dbReference type="ARBA" id="ARBA00022840"/>
    </source>
</evidence>
<organism evidence="20 21">
    <name type="scientific">Cyprinus carpio carpio</name>
    <dbReference type="NCBI Taxonomy" id="630221"/>
    <lineage>
        <taxon>Eukaryota</taxon>
        <taxon>Metazoa</taxon>
        <taxon>Chordata</taxon>
        <taxon>Craniata</taxon>
        <taxon>Vertebrata</taxon>
        <taxon>Euteleostomi</taxon>
        <taxon>Actinopterygii</taxon>
        <taxon>Neopterygii</taxon>
        <taxon>Teleostei</taxon>
        <taxon>Ostariophysi</taxon>
        <taxon>Cypriniformes</taxon>
        <taxon>Cyprinidae</taxon>
        <taxon>Cyprininae</taxon>
        <taxon>Cyprinus</taxon>
    </lineage>
</organism>
<dbReference type="InterPro" id="IPR036940">
    <property type="entry name" value="PI3/4_kinase_cat_sf"/>
</dbReference>
<reference evidence="20" key="1">
    <citation type="submission" date="2025-08" db="UniProtKB">
        <authorList>
            <consortium name="Ensembl"/>
        </authorList>
    </citation>
    <scope>IDENTIFICATION</scope>
</reference>
<sequence length="2005" mass="226676">MCARAFRSRASRGFYFNTVLSLARSLAAHRPAPLDKVQKLQCMCPVDIRGVFQLDERRRDAVIALGIFLVESELQHKDAIVPYLLGLLKGLPRVQWIEESSERKGRETLPVAENFSFCLVTVLSDVAQMDESMRLQVSFGRYSNTEEPLLSKLFPRVSPQLLGAGDGAEVTRRRSFNDFRSILPSSLLTACQSDTLRHKTSSVSSISQQASPEHAGLPPSSPADPSAPYFEAGSYLPDGSAVDPDYYFSTISSSFSVSPLFTGSNSKGFDVPLGLLRQLLQMVKTVCCFLDICFLLQVNASVNLFYKTFSDPLYVAIFKMLRDTLYYMKDLQVSFVKEVHDFVLEQFSSSQSELQRILHDVEYLHSELNPLKLRCQANAACVDLMVWAVTEEQGAENLCTKLSEKLQSKTSSKVIIAHMPLLICCLQGLGRLCERFPVVAHSVTMSLRDFLVLPSPVLVKLYKYHSHYHLVKGNAIKIHVTNEHSQSTFSSHSSKKSQPSMYEQLRDISIDNICRCLKAGLCMDSVIVEAFLASLSNRLYISQENDKYKMGHFIIFKEIPKIDTPRVMEPILQILQQKFCQPPSQLDVLIIDQLGCMVITGNQYIYQEVWNLFQQISVKASSMVYSTKDYRDHGYRHCSLAVINALANIAANLQTEQMVDELLVNLLELFVQLGLEGKRASERASEKGPALKASSSAGNLGVLIPVIAVLTKRLPPIKEAKPRLQKLFRDFWLYSVVMGFAVEGSGLWPEEWYEGVCEIATKSPLLMFPSGEPLRSELQYNSALKNDTVSSAELNDLRGTIINLLDPPPEVAALINKLDFAMSTYLLSVYRLEYMRVLRSLDSDRFQVMFRYFEDRAIQKDKSGMMQCVIVVGDKVFDVFLQMMADKEKTKAHEEELENHAQFLLVNFNHIHKRIRRVADRYLSGLAETFPHLLWSGRVLRTMLDILQTLSLSLSASIVKDFAARCGEILKEAMKWAPSVTKSHLEEYLNKHQNWVSGLSQHTGLAMATESILHFAGYNRQSTSLGTTQLSERPACVKKDYSNFMASLNLRNRYAGEVAGMIHFSEATRSTSDLNKLMIRQMNEALDGGQPEAFTEAMFKMTALLISSKEWDPQLLHHLCWSPLKMFTENGMETAIACWEWLLAARTSVEVPFMREMAGAWQMTVELKMGLFSDAQVEADPLAASEESQPVPCPPNVSPHYTWIEFLVQRFEIAKYSSADQVEIFSSLLHRSLSLNVGSPKSSLNRHVAAIGPRFRLLTLGLSLLHSDVVTNATIRNVLREKIYSTAFDYFSVASKFPTQGDKRLREDISIMIRFYASILSDKKYLAASQLVPPGENNMDVTVGSRQQSAQGWINTYPLSSGMSTTSKKSGMSKKSNRGSQLHKYYMKRRTLLLALLASEIERLTTWYNPLSTQELAIATEQSVETSIFNWRSKYINLSEKQWKDNVNLAWSIAPYLAMQLPARFKNADVIVAEVTRLVRLDPGAVSDVPEAVKFLVTWHTIDADCPELSHILCWAPADPPTGLSYFSSMYPPHPLTAQYGVKVLRSFPPDAILFYIPQIVQALRYDKMGYVREYILWAAQKSQLLAHQFIWNMKTNIYLDEEGHQKDPDIGELLEQMVEEITRSLSGPAKDFYQREFDFFNKITNVSAIIKPVPKGDERKRACLKALSEIKVQSGCYLPSNPEAIVLDIDYKSGTPMQSAAKAPYLAKFKVKRCGVSELEKEGLRCPADSQDEGEEDSETAQKVCWQAAIFKVGDDCRQDMLALQIIGLFKNIFQLVGLDLFVFPYRVVATAPGCGVIECIPDCKSRDQLGRQTDIGMYEYFRNQYGDESTLAFQKARYNFIRSMAAYSLLLFLLQIKDRHNGNIMLDSKGHLIHIDFGFMFESSPGGNLGWEPDIKLTDEMVMIMGGKMEATPFKWFMEMCVRGYLAVRPYMDAVVSLVTLMLDTGLPCFRGQTIKLLKQRFNPNMSEKEAAAFMIKVIERCFLSSRSKTYDMLQFYQNQIPY</sequence>
<evidence type="ECO:0000259" key="18">
    <source>
        <dbReference type="PROSITE" id="PS50290"/>
    </source>
</evidence>
<dbReference type="GO" id="GO:0004430">
    <property type="term" value="F:1-phosphatidylinositol 4-kinase activity"/>
    <property type="evidence" value="ECO:0007669"/>
    <property type="project" value="UniProtKB-EC"/>
</dbReference>
<evidence type="ECO:0000256" key="10">
    <source>
        <dbReference type="ARBA" id="ARBA00022777"/>
    </source>
</evidence>
<evidence type="ECO:0000256" key="9">
    <source>
        <dbReference type="ARBA" id="ARBA00022741"/>
    </source>
</evidence>
<dbReference type="Gene3D" id="1.25.40.70">
    <property type="entry name" value="Phosphatidylinositol 3-kinase, accessory domain (PIK)"/>
    <property type="match status" value="1"/>
</dbReference>
<name>A0A9J7Z0H6_CYPCA</name>
<comment type="function">
    <text evidence="14">Acts on phosphatidylinositol (PtdIns) in the first committed step in the production of the second messenger inositol-1,4,5,-trisphosphate.</text>
</comment>
<reference evidence="20" key="2">
    <citation type="submission" date="2025-09" db="UniProtKB">
        <authorList>
            <consortium name="Ensembl"/>
        </authorList>
    </citation>
    <scope>IDENTIFICATION</scope>
</reference>
<feature type="compositionally biased region" description="Low complexity" evidence="17">
    <location>
        <begin position="202"/>
        <end position="211"/>
    </location>
</feature>
<evidence type="ECO:0000256" key="3">
    <source>
        <dbReference type="ARBA" id="ARBA00006209"/>
    </source>
</evidence>
<dbReference type="InterPro" id="IPR016024">
    <property type="entry name" value="ARM-type_fold"/>
</dbReference>
<dbReference type="InterPro" id="IPR018936">
    <property type="entry name" value="PI3/4_kinase_CS"/>
</dbReference>
<dbReference type="GO" id="GO:0046854">
    <property type="term" value="P:phosphatidylinositol phosphate biosynthetic process"/>
    <property type="evidence" value="ECO:0007669"/>
    <property type="project" value="InterPro"/>
</dbReference>
<evidence type="ECO:0000256" key="5">
    <source>
        <dbReference type="ARBA" id="ARBA00022475"/>
    </source>
</evidence>
<evidence type="ECO:0000256" key="16">
    <source>
        <dbReference type="ARBA" id="ARBA00067500"/>
    </source>
</evidence>
<dbReference type="Pfam" id="PF00454">
    <property type="entry name" value="PI3_PI4_kinase"/>
    <property type="match status" value="1"/>
</dbReference>
<keyword evidence="10" id="KW-0418">Kinase</keyword>
<keyword evidence="9" id="KW-0547">Nucleotide-binding</keyword>
<dbReference type="PANTHER" id="PTHR10048:SF15">
    <property type="entry name" value="PHOSPHATIDYLINOSITOL 4-KINASE ALPHA"/>
    <property type="match status" value="1"/>
</dbReference>
<dbReference type="InterPro" id="IPR045495">
    <property type="entry name" value="PI4K_N"/>
</dbReference>